<name>A0ABV8M2C9_9ACTN</name>
<keyword evidence="14" id="KW-1185">Reference proteome</keyword>
<evidence type="ECO:0000256" key="10">
    <source>
        <dbReference type="SAM" id="SignalP"/>
    </source>
</evidence>
<feature type="transmembrane region" description="Helical" evidence="9">
    <location>
        <begin position="148"/>
        <end position="168"/>
    </location>
</feature>
<feature type="transmembrane region" description="Helical" evidence="9">
    <location>
        <begin position="335"/>
        <end position="353"/>
    </location>
</feature>
<evidence type="ECO:0000256" key="5">
    <source>
        <dbReference type="ARBA" id="ARBA00022729"/>
    </source>
</evidence>
<dbReference type="InterPro" id="IPR008457">
    <property type="entry name" value="Cu-R_CopD_dom"/>
</dbReference>
<keyword evidence="8 9" id="KW-0472">Membrane</keyword>
<feature type="transmembrane region" description="Helical" evidence="9">
    <location>
        <begin position="297"/>
        <end position="315"/>
    </location>
</feature>
<keyword evidence="7" id="KW-0186">Copper</keyword>
<evidence type="ECO:0000256" key="9">
    <source>
        <dbReference type="SAM" id="Phobius"/>
    </source>
</evidence>
<organism evidence="13 14">
    <name type="scientific">Hamadaea flava</name>
    <dbReference type="NCBI Taxonomy" id="1742688"/>
    <lineage>
        <taxon>Bacteria</taxon>
        <taxon>Bacillati</taxon>
        <taxon>Actinomycetota</taxon>
        <taxon>Actinomycetes</taxon>
        <taxon>Micromonosporales</taxon>
        <taxon>Micromonosporaceae</taxon>
        <taxon>Hamadaea</taxon>
    </lineage>
</organism>
<dbReference type="Gene3D" id="2.60.40.1220">
    <property type="match status" value="1"/>
</dbReference>
<feature type="transmembrane region" description="Helical" evidence="9">
    <location>
        <begin position="223"/>
        <end position="246"/>
    </location>
</feature>
<feature type="domain" description="Copper resistance protein D" evidence="12">
    <location>
        <begin position="327"/>
        <end position="421"/>
    </location>
</feature>
<evidence type="ECO:0000256" key="2">
    <source>
        <dbReference type="ARBA" id="ARBA00022475"/>
    </source>
</evidence>
<dbReference type="InterPro" id="IPR014756">
    <property type="entry name" value="Ig_E-set"/>
</dbReference>
<dbReference type="PANTHER" id="PTHR34820">
    <property type="entry name" value="INNER MEMBRANE PROTEIN YEBZ"/>
    <property type="match status" value="1"/>
</dbReference>
<evidence type="ECO:0000313" key="13">
    <source>
        <dbReference type="EMBL" id="MFC4136764.1"/>
    </source>
</evidence>
<keyword evidence="3 9" id="KW-0812">Transmembrane</keyword>
<feature type="domain" description="CopC" evidence="11">
    <location>
        <begin position="25"/>
        <end position="118"/>
    </location>
</feature>
<keyword evidence="4" id="KW-0479">Metal-binding</keyword>
<dbReference type="Pfam" id="PF05425">
    <property type="entry name" value="CopD"/>
    <property type="match status" value="1"/>
</dbReference>
<evidence type="ECO:0000259" key="12">
    <source>
        <dbReference type="Pfam" id="PF05425"/>
    </source>
</evidence>
<dbReference type="InterPro" id="IPR014755">
    <property type="entry name" value="Cu-Rt/internalin_Ig-like"/>
</dbReference>
<feature type="signal peptide" evidence="10">
    <location>
        <begin position="1"/>
        <end position="24"/>
    </location>
</feature>
<gene>
    <name evidence="13" type="ORF">ACFOZ4_39685</name>
</gene>
<dbReference type="Pfam" id="PF04234">
    <property type="entry name" value="CopC"/>
    <property type="match status" value="1"/>
</dbReference>
<dbReference type="InterPro" id="IPR007348">
    <property type="entry name" value="CopC_dom"/>
</dbReference>
<feature type="transmembrane region" description="Helical" evidence="9">
    <location>
        <begin position="180"/>
        <end position="203"/>
    </location>
</feature>
<proteinExistence type="predicted"/>
<evidence type="ECO:0000259" key="11">
    <source>
        <dbReference type="Pfam" id="PF04234"/>
    </source>
</evidence>
<keyword evidence="2" id="KW-1003">Cell membrane</keyword>
<feature type="transmembrane region" description="Helical" evidence="9">
    <location>
        <begin position="365"/>
        <end position="387"/>
    </location>
</feature>
<comment type="subcellular location">
    <subcellularLocation>
        <location evidence="1">Cell membrane</location>
        <topology evidence="1">Multi-pass membrane protein</topology>
    </subcellularLocation>
</comment>
<dbReference type="EMBL" id="JBHSAY010000033">
    <property type="protein sequence ID" value="MFC4136764.1"/>
    <property type="molecule type" value="Genomic_DNA"/>
</dbReference>
<keyword evidence="5 10" id="KW-0732">Signal</keyword>
<protein>
    <submittedName>
        <fullName evidence="13">Copper resistance CopC/CopD family protein</fullName>
    </submittedName>
</protein>
<feature type="transmembrane region" description="Helical" evidence="9">
    <location>
        <begin position="399"/>
        <end position="421"/>
    </location>
</feature>
<comment type="caution">
    <text evidence="13">The sequence shown here is derived from an EMBL/GenBank/DDBJ whole genome shotgun (WGS) entry which is preliminary data.</text>
</comment>
<evidence type="ECO:0000313" key="14">
    <source>
        <dbReference type="Proteomes" id="UP001595816"/>
    </source>
</evidence>
<accession>A0ABV8M2C9</accession>
<dbReference type="SUPFAM" id="SSF81296">
    <property type="entry name" value="E set domains"/>
    <property type="match status" value="1"/>
</dbReference>
<evidence type="ECO:0000256" key="6">
    <source>
        <dbReference type="ARBA" id="ARBA00022989"/>
    </source>
</evidence>
<evidence type="ECO:0000256" key="8">
    <source>
        <dbReference type="ARBA" id="ARBA00023136"/>
    </source>
</evidence>
<dbReference type="Proteomes" id="UP001595816">
    <property type="component" value="Unassembled WGS sequence"/>
</dbReference>
<dbReference type="RefSeq" id="WP_253760625.1">
    <property type="nucleotide sequence ID" value="NZ_JAMZDZ010000001.1"/>
</dbReference>
<evidence type="ECO:0000256" key="3">
    <source>
        <dbReference type="ARBA" id="ARBA00022692"/>
    </source>
</evidence>
<keyword evidence="6 9" id="KW-1133">Transmembrane helix</keyword>
<feature type="chain" id="PRO_5045259127" evidence="10">
    <location>
        <begin position="25"/>
        <end position="547"/>
    </location>
</feature>
<evidence type="ECO:0000256" key="1">
    <source>
        <dbReference type="ARBA" id="ARBA00004651"/>
    </source>
</evidence>
<dbReference type="PANTHER" id="PTHR34820:SF4">
    <property type="entry name" value="INNER MEMBRANE PROTEIN YEBZ"/>
    <property type="match status" value="1"/>
</dbReference>
<feature type="transmembrane region" description="Helical" evidence="9">
    <location>
        <begin position="258"/>
        <end position="277"/>
    </location>
</feature>
<dbReference type="InterPro" id="IPR032694">
    <property type="entry name" value="CopC/D"/>
</dbReference>
<sequence length="547" mass="57090">MRRLAVMFAALLVVLVGVASPAQAHAVVVSTNPPQGGTVASAPSEVTMTFSESISPVKDKIRVTAPDGSRADKGETSVDGAVLRIPLRDDLPIGTYLVSYRVISADSHPVPGGFTFNIGAPSATVPTPTTDDSSTSRPIAVSIGVAKYVGYAGLLLAVGAAMVLLLLWPARMSRRGPRRALAAGFGLVVLSTLGQFVLQAPYVNGVPLNRTTADDLAGVLDSQFGAVMLARIGLLAVAAIVLSGALRRIVSHGEPARSDLVILGILFAGAASTWPLAGHSAASPVPAVTVVIDTVHIAAMAVWLGGLAMLTLFLLRPKTATERELTAIMPVWSRWATLSVSALLLAGVVQALIEIGTLKALVTTTYGWLILAKVALVVVILGFAYLARSYVYNAPAGNVLRWAVRVELGIAAVIIGVSATLTQTTPARVAADQPSTVQQTQNYFTTSVKAGLYTLQVDVDPAKTGQNVVHLYAYTPEGKPLKVVEWAASAALPTAGIEPVTMPLLPLTDNHASGSINLPTPGDWQMKFTLRTTEVDQESVTVTVPVG</sequence>
<reference evidence="14" key="1">
    <citation type="journal article" date="2019" name="Int. J. Syst. Evol. Microbiol.">
        <title>The Global Catalogue of Microorganisms (GCM) 10K type strain sequencing project: providing services to taxonomists for standard genome sequencing and annotation.</title>
        <authorList>
            <consortium name="The Broad Institute Genomics Platform"/>
            <consortium name="The Broad Institute Genome Sequencing Center for Infectious Disease"/>
            <person name="Wu L."/>
            <person name="Ma J."/>
        </authorList>
    </citation>
    <scope>NUCLEOTIDE SEQUENCE [LARGE SCALE GENOMIC DNA]</scope>
    <source>
        <strain evidence="14">CGMCC 4.7289</strain>
    </source>
</reference>
<evidence type="ECO:0000256" key="4">
    <source>
        <dbReference type="ARBA" id="ARBA00022723"/>
    </source>
</evidence>
<evidence type="ECO:0000256" key="7">
    <source>
        <dbReference type="ARBA" id="ARBA00023008"/>
    </source>
</evidence>